<dbReference type="GO" id="GO:0005524">
    <property type="term" value="F:ATP binding"/>
    <property type="evidence" value="ECO:0007669"/>
    <property type="project" value="UniProtKB-KW"/>
</dbReference>
<dbReference type="GO" id="GO:0050201">
    <property type="term" value="F:fucokinase activity"/>
    <property type="evidence" value="ECO:0007669"/>
    <property type="project" value="TreeGrafter"/>
</dbReference>
<dbReference type="GO" id="GO:0042352">
    <property type="term" value="P:GDP-L-fucose salvage"/>
    <property type="evidence" value="ECO:0007669"/>
    <property type="project" value="TreeGrafter"/>
</dbReference>
<dbReference type="PANTHER" id="PTHR32463:SF0">
    <property type="entry name" value="L-FUCOSE KINASE"/>
    <property type="match status" value="1"/>
</dbReference>
<dbReference type="EC" id="2.7.1.168" evidence="8"/>
<dbReference type="InterPro" id="IPR006204">
    <property type="entry name" value="GHMP_kinase_N_dom"/>
</dbReference>
<dbReference type="PANTHER" id="PTHR32463">
    <property type="entry name" value="L-FUCOSE KINASE"/>
    <property type="match status" value="1"/>
</dbReference>
<dbReference type="InterPro" id="IPR036554">
    <property type="entry name" value="GHMP_kinase_C_sf"/>
</dbReference>
<evidence type="ECO:0000256" key="4">
    <source>
        <dbReference type="ARBA" id="ARBA00022840"/>
    </source>
</evidence>
<evidence type="ECO:0000259" key="6">
    <source>
        <dbReference type="Pfam" id="PF00288"/>
    </source>
</evidence>
<feature type="domain" description="GHMP kinase C-terminal" evidence="7">
    <location>
        <begin position="227"/>
        <end position="303"/>
    </location>
</feature>
<evidence type="ECO:0000313" key="8">
    <source>
        <dbReference type="EMBL" id="SOY30161.1"/>
    </source>
</evidence>
<sequence length="328" mass="36983">MIITRAPFRVSFCGGGSDLPSFYEKYGGCVLSTTIRKYMYLTLHNYFYKDQIVLKYSQTEIVKSYGDIQHKYFRECLRSMDITGVEISSAADIPAGTGLGSSSSFTVALLQLLHTYKGEFISKYKLAKDACDLEINKLNEPIGKQDQFAAAFGGLNYYEFLSNGFVKVEPIIMQASSYKRLEERLLMFYLGGTHSASNILKEQSENMKNIDKAKIQRQMCEITRILRDELQKNNVEAMGELLRENWELKKSLAKGVSNTLIDGVYERAMKAGATGGKLLGAGGQGFMLFYVPEDRQEAVEKSLADFRKMNFEMDNSGASIIHVDRDDF</sequence>
<keyword evidence="4" id="KW-0067">ATP-binding</keyword>
<dbReference type="Proteomes" id="UP000236311">
    <property type="component" value="Unassembled WGS sequence"/>
</dbReference>
<evidence type="ECO:0000256" key="2">
    <source>
        <dbReference type="ARBA" id="ARBA00022741"/>
    </source>
</evidence>
<dbReference type="SUPFAM" id="SSF54211">
    <property type="entry name" value="Ribosomal protein S5 domain 2-like"/>
    <property type="match status" value="1"/>
</dbReference>
<dbReference type="SUPFAM" id="SSF55060">
    <property type="entry name" value="GHMP Kinase, C-terminal domain"/>
    <property type="match status" value="1"/>
</dbReference>
<comment type="similarity">
    <text evidence="5">Belongs to the GHMP kinase family.</text>
</comment>
<keyword evidence="1 8" id="KW-0808">Transferase</keyword>
<keyword evidence="3 8" id="KW-0418">Kinase</keyword>
<dbReference type="InterPro" id="IPR014606">
    <property type="entry name" value="Heptose_7-P_kinase"/>
</dbReference>
<evidence type="ECO:0000313" key="9">
    <source>
        <dbReference type="Proteomes" id="UP000236311"/>
    </source>
</evidence>
<dbReference type="EMBL" id="OFSM01000014">
    <property type="protein sequence ID" value="SOY30161.1"/>
    <property type="molecule type" value="Genomic_DNA"/>
</dbReference>
<dbReference type="AlphaFoldDB" id="A0A2K4ZI85"/>
<evidence type="ECO:0000259" key="7">
    <source>
        <dbReference type="Pfam" id="PF08544"/>
    </source>
</evidence>
<evidence type="ECO:0000256" key="3">
    <source>
        <dbReference type="ARBA" id="ARBA00022777"/>
    </source>
</evidence>
<dbReference type="InterPro" id="IPR052203">
    <property type="entry name" value="GHMP_Kinase-Related"/>
</dbReference>
<feature type="domain" description="GHMP kinase N-terminal" evidence="6">
    <location>
        <begin position="73"/>
        <end position="154"/>
    </location>
</feature>
<dbReference type="InterPro" id="IPR006203">
    <property type="entry name" value="GHMP_knse_ATP-bd_CS"/>
</dbReference>
<keyword evidence="2" id="KW-0547">Nucleotide-binding</keyword>
<organism evidence="8 9">
    <name type="scientific">Acetatifactor muris</name>
    <dbReference type="NCBI Taxonomy" id="879566"/>
    <lineage>
        <taxon>Bacteria</taxon>
        <taxon>Bacillati</taxon>
        <taxon>Bacillota</taxon>
        <taxon>Clostridia</taxon>
        <taxon>Lachnospirales</taxon>
        <taxon>Lachnospiraceae</taxon>
        <taxon>Acetatifactor</taxon>
    </lineage>
</organism>
<dbReference type="InterPro" id="IPR020568">
    <property type="entry name" value="Ribosomal_Su5_D2-typ_SF"/>
</dbReference>
<dbReference type="InterPro" id="IPR013750">
    <property type="entry name" value="GHMP_kinase_C_dom"/>
</dbReference>
<dbReference type="RefSeq" id="WP_103240223.1">
    <property type="nucleotide sequence ID" value="NZ_JANJZD010000013.1"/>
</dbReference>
<dbReference type="InterPro" id="IPR001174">
    <property type="entry name" value="HddA/FKP"/>
</dbReference>
<dbReference type="PRINTS" id="PR00960">
    <property type="entry name" value="LMBPPROTEIN"/>
</dbReference>
<evidence type="ECO:0000256" key="1">
    <source>
        <dbReference type="ARBA" id="ARBA00022679"/>
    </source>
</evidence>
<evidence type="ECO:0000256" key="5">
    <source>
        <dbReference type="ARBA" id="ARBA00038121"/>
    </source>
</evidence>
<dbReference type="Gene3D" id="3.30.230.120">
    <property type="match status" value="1"/>
</dbReference>
<gene>
    <name evidence="8" type="primary">hddA_2</name>
    <name evidence="8" type="ORF">AMURIS_02884</name>
</gene>
<name>A0A2K4ZI85_9FIRM</name>
<accession>A0A2K4ZI85</accession>
<dbReference type="OrthoDB" id="9812992at2"/>
<keyword evidence="9" id="KW-1185">Reference proteome</keyword>
<protein>
    <submittedName>
        <fullName evidence="8">D-glycero-alpha-D-manno-heptose 7-phosphate kinase</fullName>
        <ecNumber evidence="8">2.7.1.168</ecNumber>
    </submittedName>
</protein>
<proteinExistence type="inferred from homology"/>
<dbReference type="Pfam" id="PF08544">
    <property type="entry name" value="GHMP_kinases_C"/>
    <property type="match status" value="1"/>
</dbReference>
<reference evidence="8 9" key="1">
    <citation type="submission" date="2018-01" db="EMBL/GenBank/DDBJ databases">
        <authorList>
            <person name="Gaut B.S."/>
            <person name="Morton B.R."/>
            <person name="Clegg M.T."/>
            <person name="Duvall M.R."/>
        </authorList>
    </citation>
    <scope>NUCLEOTIDE SEQUENCE [LARGE SCALE GENOMIC DNA]</scope>
    <source>
        <strain evidence="8">GP69</strain>
    </source>
</reference>
<dbReference type="PROSITE" id="PS00627">
    <property type="entry name" value="GHMP_KINASES_ATP"/>
    <property type="match status" value="1"/>
</dbReference>
<dbReference type="PIRSF" id="PIRSF036406">
    <property type="entry name" value="Hept_kin"/>
    <property type="match status" value="1"/>
</dbReference>
<dbReference type="Pfam" id="PF00288">
    <property type="entry name" value="GHMP_kinases_N"/>
    <property type="match status" value="1"/>
</dbReference>